<dbReference type="AlphaFoldDB" id="A0A6S6T8Z7"/>
<sequence length="37" mass="4459">MSLFGNKNNTQDEFNTDINDEELIDEDVHDRITYWIL</sequence>
<feature type="non-terminal residue" evidence="1">
    <location>
        <position position="37"/>
    </location>
</feature>
<gene>
    <name evidence="1" type="ORF">HELGO_WM42105</name>
</gene>
<proteinExistence type="predicted"/>
<evidence type="ECO:0000313" key="1">
    <source>
        <dbReference type="EMBL" id="CAA6812876.1"/>
    </source>
</evidence>
<reference evidence="1" key="1">
    <citation type="submission" date="2020-01" db="EMBL/GenBank/DDBJ databases">
        <authorList>
            <person name="Meier V. D."/>
            <person name="Meier V D."/>
        </authorList>
    </citation>
    <scope>NUCLEOTIDE SEQUENCE</scope>
    <source>
        <strain evidence="1">HLG_WM_MAG_03</strain>
    </source>
</reference>
<accession>A0A6S6T8Z7</accession>
<protein>
    <submittedName>
        <fullName evidence="1">Uncharacterized protein</fullName>
    </submittedName>
</protein>
<name>A0A6S6T8Z7_9BACT</name>
<organism evidence="1">
    <name type="scientific">uncultured Sulfurovum sp</name>
    <dbReference type="NCBI Taxonomy" id="269237"/>
    <lineage>
        <taxon>Bacteria</taxon>
        <taxon>Pseudomonadati</taxon>
        <taxon>Campylobacterota</taxon>
        <taxon>Epsilonproteobacteria</taxon>
        <taxon>Campylobacterales</taxon>
        <taxon>Sulfurovaceae</taxon>
        <taxon>Sulfurovum</taxon>
        <taxon>environmental samples</taxon>
    </lineage>
</organism>
<dbReference type="EMBL" id="CACVAR010000222">
    <property type="protein sequence ID" value="CAA6812876.1"/>
    <property type="molecule type" value="Genomic_DNA"/>
</dbReference>